<accession>A0A9P6HQH0</accession>
<comment type="caution">
    <text evidence="20">The sequence shown here is derived from an EMBL/GenBank/DDBJ whole genome shotgun (WGS) entry which is preliminary data.</text>
</comment>
<evidence type="ECO:0000256" key="2">
    <source>
        <dbReference type="ARBA" id="ARBA00004613"/>
    </source>
</evidence>
<evidence type="ECO:0000256" key="3">
    <source>
        <dbReference type="ARBA" id="ARBA00007806"/>
    </source>
</evidence>
<name>A0A9P6HQH0_9AGAM</name>
<keyword evidence="5" id="KW-0964">Secreted</keyword>
<dbReference type="AlphaFoldDB" id="A0A9P6HQH0"/>
<evidence type="ECO:0000256" key="13">
    <source>
        <dbReference type="ARBA" id="ARBA00025512"/>
    </source>
</evidence>
<dbReference type="CDD" id="cd14752">
    <property type="entry name" value="GH31_N"/>
    <property type="match status" value="1"/>
</dbReference>
<dbReference type="OrthoDB" id="5839090at2759"/>
<evidence type="ECO:0000256" key="10">
    <source>
        <dbReference type="ARBA" id="ARBA00023295"/>
    </source>
</evidence>
<dbReference type="SUPFAM" id="SSF51445">
    <property type="entry name" value="(Trans)glycosidases"/>
    <property type="match status" value="1"/>
</dbReference>
<feature type="region of interest" description="Disordered" evidence="15">
    <location>
        <begin position="446"/>
        <end position="484"/>
    </location>
</feature>
<dbReference type="GO" id="GO:0071555">
    <property type="term" value="P:cell wall organization"/>
    <property type="evidence" value="ECO:0007669"/>
    <property type="project" value="UniProtKB-KW"/>
</dbReference>
<dbReference type="InterPro" id="IPR017853">
    <property type="entry name" value="GH"/>
</dbReference>
<dbReference type="SUPFAM" id="SSF74650">
    <property type="entry name" value="Galactose mutarotase-like"/>
    <property type="match status" value="1"/>
</dbReference>
<dbReference type="Gene3D" id="3.20.20.80">
    <property type="entry name" value="Glycosidases"/>
    <property type="match status" value="1"/>
</dbReference>
<evidence type="ECO:0000313" key="20">
    <source>
        <dbReference type="EMBL" id="KAF9792640.1"/>
    </source>
</evidence>
<dbReference type="PROSITE" id="PS00707">
    <property type="entry name" value="GLYCOSYL_HYDROL_F31_2"/>
    <property type="match status" value="1"/>
</dbReference>
<protein>
    <recommendedName>
        <fullName evidence="4">beta-glucosidase</fullName>
        <ecNumber evidence="4">3.2.1.21</ecNumber>
    </recommendedName>
</protein>
<evidence type="ECO:0000256" key="15">
    <source>
        <dbReference type="SAM" id="MobiDB-lite"/>
    </source>
</evidence>
<dbReference type="Gene3D" id="2.60.40.1760">
    <property type="entry name" value="glycosyl hydrolase (family 31)"/>
    <property type="match status" value="1"/>
</dbReference>
<keyword evidence="6 16" id="KW-0732">Signal</keyword>
<keyword evidence="21" id="KW-1185">Reference proteome</keyword>
<dbReference type="Pfam" id="PF13802">
    <property type="entry name" value="Gal_mutarotas_2"/>
    <property type="match status" value="1"/>
</dbReference>
<comment type="similarity">
    <text evidence="3 14">Belongs to the glycosyl hydrolase 31 family.</text>
</comment>
<dbReference type="GO" id="GO:0000272">
    <property type="term" value="P:polysaccharide catabolic process"/>
    <property type="evidence" value="ECO:0007669"/>
    <property type="project" value="UniProtKB-KW"/>
</dbReference>
<comment type="function">
    <text evidence="13">Glucosidase involved in the degradation of cellulosic biomass. Has both alpha- and beta-glucosidase activity.</text>
</comment>
<dbReference type="InterPro" id="IPR025887">
    <property type="entry name" value="Glyco_hydro_31_N_dom"/>
</dbReference>
<keyword evidence="7 14" id="KW-0378">Hydrolase</keyword>
<dbReference type="PANTHER" id="PTHR22762:SF67">
    <property type="entry name" value="ALPHA_BETA-GLUCOSIDASE AGDC-RELATED"/>
    <property type="match status" value="1"/>
</dbReference>
<dbReference type="InterPro" id="IPR013780">
    <property type="entry name" value="Glyco_hydro_b"/>
</dbReference>
<evidence type="ECO:0000256" key="8">
    <source>
        <dbReference type="ARBA" id="ARBA00023180"/>
    </source>
</evidence>
<evidence type="ECO:0000256" key="4">
    <source>
        <dbReference type="ARBA" id="ARBA00012744"/>
    </source>
</evidence>
<dbReference type="SUPFAM" id="SSF51011">
    <property type="entry name" value="Glycosyl hydrolase domain"/>
    <property type="match status" value="1"/>
</dbReference>
<comment type="catalytic activity">
    <reaction evidence="1">
        <text>Hydrolysis of terminal, non-reducing beta-D-glucosyl residues with release of beta-D-glucose.</text>
        <dbReference type="EC" id="3.2.1.21"/>
    </reaction>
</comment>
<evidence type="ECO:0000259" key="17">
    <source>
        <dbReference type="Pfam" id="PF01055"/>
    </source>
</evidence>
<evidence type="ECO:0000259" key="18">
    <source>
        <dbReference type="Pfam" id="PF13802"/>
    </source>
</evidence>
<evidence type="ECO:0000259" key="19">
    <source>
        <dbReference type="Pfam" id="PF21365"/>
    </source>
</evidence>
<dbReference type="InterPro" id="IPR011013">
    <property type="entry name" value="Gal_mutarotase_sf_dom"/>
</dbReference>
<evidence type="ECO:0000256" key="14">
    <source>
        <dbReference type="RuleBase" id="RU361185"/>
    </source>
</evidence>
<gene>
    <name evidence="20" type="ORF">BJ322DRAFT_62181</name>
</gene>
<dbReference type="PANTHER" id="PTHR22762">
    <property type="entry name" value="ALPHA-GLUCOSIDASE"/>
    <property type="match status" value="1"/>
</dbReference>
<evidence type="ECO:0000256" key="1">
    <source>
        <dbReference type="ARBA" id="ARBA00000448"/>
    </source>
</evidence>
<dbReference type="EMBL" id="WIUZ02000001">
    <property type="protein sequence ID" value="KAF9792640.1"/>
    <property type="molecule type" value="Genomic_DNA"/>
</dbReference>
<keyword evidence="10 14" id="KW-0326">Glycosidase</keyword>
<dbReference type="InterPro" id="IPR000322">
    <property type="entry name" value="Glyco_hydro_31_TIM"/>
</dbReference>
<dbReference type="GO" id="GO:0008422">
    <property type="term" value="F:beta-glucosidase activity"/>
    <property type="evidence" value="ECO:0007669"/>
    <property type="project" value="UniProtKB-EC"/>
</dbReference>
<evidence type="ECO:0000256" key="16">
    <source>
        <dbReference type="SAM" id="SignalP"/>
    </source>
</evidence>
<keyword evidence="8" id="KW-0325">Glycoprotein</keyword>
<evidence type="ECO:0000256" key="7">
    <source>
        <dbReference type="ARBA" id="ARBA00022801"/>
    </source>
</evidence>
<proteinExistence type="inferred from homology"/>
<feature type="domain" description="Glycosyl hydrolase family 31 C-terminal" evidence="19">
    <location>
        <begin position="667"/>
        <end position="755"/>
    </location>
</feature>
<keyword evidence="9" id="KW-0119">Carbohydrate metabolism</keyword>
<evidence type="ECO:0000256" key="6">
    <source>
        <dbReference type="ARBA" id="ARBA00022729"/>
    </source>
</evidence>
<evidence type="ECO:0000256" key="5">
    <source>
        <dbReference type="ARBA" id="ARBA00022525"/>
    </source>
</evidence>
<dbReference type="GO" id="GO:0030246">
    <property type="term" value="F:carbohydrate binding"/>
    <property type="evidence" value="ECO:0007669"/>
    <property type="project" value="InterPro"/>
</dbReference>
<dbReference type="GO" id="GO:0090599">
    <property type="term" value="F:alpha-glucosidase activity"/>
    <property type="evidence" value="ECO:0007669"/>
    <property type="project" value="UniProtKB-ARBA"/>
</dbReference>
<keyword evidence="11" id="KW-0961">Cell wall biogenesis/degradation</keyword>
<dbReference type="InterPro" id="IPR048395">
    <property type="entry name" value="Glyco_hydro_31_C"/>
</dbReference>
<evidence type="ECO:0000256" key="11">
    <source>
        <dbReference type="ARBA" id="ARBA00023316"/>
    </source>
</evidence>
<organism evidence="20 21">
    <name type="scientific">Thelephora terrestris</name>
    <dbReference type="NCBI Taxonomy" id="56493"/>
    <lineage>
        <taxon>Eukaryota</taxon>
        <taxon>Fungi</taxon>
        <taxon>Dikarya</taxon>
        <taxon>Basidiomycota</taxon>
        <taxon>Agaricomycotina</taxon>
        <taxon>Agaricomycetes</taxon>
        <taxon>Thelephorales</taxon>
        <taxon>Thelephoraceae</taxon>
        <taxon>Thelephora</taxon>
    </lineage>
</organism>
<dbReference type="CDD" id="cd06602">
    <property type="entry name" value="GH31_MGAM_SI_GAA"/>
    <property type="match status" value="1"/>
</dbReference>
<reference evidence="20" key="1">
    <citation type="journal article" date="2020" name="Nat. Commun.">
        <title>Large-scale genome sequencing of mycorrhizal fungi provides insights into the early evolution of symbiotic traits.</title>
        <authorList>
            <person name="Miyauchi S."/>
            <person name="Kiss E."/>
            <person name="Kuo A."/>
            <person name="Drula E."/>
            <person name="Kohler A."/>
            <person name="Sanchez-Garcia M."/>
            <person name="Morin E."/>
            <person name="Andreopoulos B."/>
            <person name="Barry K.W."/>
            <person name="Bonito G."/>
            <person name="Buee M."/>
            <person name="Carver A."/>
            <person name="Chen C."/>
            <person name="Cichocki N."/>
            <person name="Clum A."/>
            <person name="Culley D."/>
            <person name="Crous P.W."/>
            <person name="Fauchery L."/>
            <person name="Girlanda M."/>
            <person name="Hayes R.D."/>
            <person name="Keri Z."/>
            <person name="LaButti K."/>
            <person name="Lipzen A."/>
            <person name="Lombard V."/>
            <person name="Magnuson J."/>
            <person name="Maillard F."/>
            <person name="Murat C."/>
            <person name="Nolan M."/>
            <person name="Ohm R.A."/>
            <person name="Pangilinan J."/>
            <person name="Pereira M.F."/>
            <person name="Perotto S."/>
            <person name="Peter M."/>
            <person name="Pfister S."/>
            <person name="Riley R."/>
            <person name="Sitrit Y."/>
            <person name="Stielow J.B."/>
            <person name="Szollosi G."/>
            <person name="Zifcakova L."/>
            <person name="Stursova M."/>
            <person name="Spatafora J.W."/>
            <person name="Tedersoo L."/>
            <person name="Vaario L.M."/>
            <person name="Yamada A."/>
            <person name="Yan M."/>
            <person name="Wang P."/>
            <person name="Xu J."/>
            <person name="Bruns T."/>
            <person name="Baldrian P."/>
            <person name="Vilgalys R."/>
            <person name="Dunand C."/>
            <person name="Henrissat B."/>
            <person name="Grigoriev I.V."/>
            <person name="Hibbett D."/>
            <person name="Nagy L.G."/>
            <person name="Martin F.M."/>
        </authorList>
    </citation>
    <scope>NUCLEOTIDE SEQUENCE</scope>
    <source>
        <strain evidence="20">UH-Tt-Lm1</strain>
    </source>
</reference>
<evidence type="ECO:0000256" key="9">
    <source>
        <dbReference type="ARBA" id="ARBA00023277"/>
    </source>
</evidence>
<feature type="compositionally biased region" description="Pro residues" evidence="15">
    <location>
        <begin position="452"/>
        <end position="464"/>
    </location>
</feature>
<feature type="chain" id="PRO_5040137658" description="beta-glucosidase" evidence="16">
    <location>
        <begin position="20"/>
        <end position="879"/>
    </location>
</feature>
<dbReference type="InterPro" id="IPR030459">
    <property type="entry name" value="Glyco_hydro_31_CS"/>
</dbReference>
<feature type="domain" description="Glycoside hydrolase family 31 N-terminal" evidence="18">
    <location>
        <begin position="114"/>
        <end position="219"/>
    </location>
</feature>
<feature type="domain" description="Glycoside hydrolase family 31 TIM barrel" evidence="17">
    <location>
        <begin position="268"/>
        <end position="659"/>
    </location>
</feature>
<dbReference type="Gene3D" id="2.60.40.1180">
    <property type="entry name" value="Golgi alpha-mannosidase II"/>
    <property type="match status" value="2"/>
</dbReference>
<feature type="signal peptide" evidence="16">
    <location>
        <begin position="1"/>
        <end position="19"/>
    </location>
</feature>
<dbReference type="EC" id="3.2.1.21" evidence="4"/>
<sequence>MAVLSKPLTLLGLLGTAVATWVDPAVLDACPGYKAVNVQSDGSTLTADLSLAGKACNVFGADIQQLKLEVTYETETRIHVKITDPAVNRYEVPESIVPRPSEESIESSQIGFNYTAEPFSFSIFRPQSNEVLFSTGGHPIIFEPQYIRVKTNLPPNPNIYGLGEHTDSFRLPTKNYTRTMWSRDAYGVPSGSNLYGNHPIYFEHRPTGSHGVFLLNSNGMDVKINQTDAGTSLEYNVIGGVIDFYFLAGSTSDPTEVSRQYAQVVGTPAEVPYWSFGFHQCRFGYKNYVDVANVIEKYHQAGIPLETMWTDIDYMDNRRVFTLDPDYFPLDRMRQIIDYLHSHNQQYVLMTDPAIAYSPKPGYGTYDRGEASQVWLKAENGSDFLGVVWPGVTVFPDWFSPNAQDFWTNEFKLFYSLDTLDIDGSWIDMNEPSSFCTYPCDDPFQQAEAQKLPPPRDTPPPDPNTPIFQSTTSRKRQHAGDDLLNPPYAIENALPYLSDRTAYTNTKHANGLVGYDTHNMYGTMMSTATRNALLARRPGKRPLIITRSTFAGAGKHVGKWLGDNFSLWEHYRNSIAGILGFASVYQVPMVGADICGYAGNTTETLCARWASLGAFYPFMRNHNSDTSISHEFYIWESVAESAKNAIDIRYRLLDYLFTAFHKAHLDGTPVLHPLWHFFPKDTSTYGIDLQFFFGDSILVSPVTQENVTSVTAYFPNETFYDFKTYDKIQGQAQNVTFQNIDYTEIPVHIRGGSILPLRVSGAMTTVDLRKTDFEILVAIGVDGKATGSLYVDDGVSLDPSASTEVCFEYVDGTLKAEGSFEYPLDVNVATVRFVGVQKTPSRVLFNGEEVKPVDGQKEGVIVISPDFPFTCGFTIEFQN</sequence>
<evidence type="ECO:0000313" key="21">
    <source>
        <dbReference type="Proteomes" id="UP000736335"/>
    </source>
</evidence>
<dbReference type="GO" id="GO:0005576">
    <property type="term" value="C:extracellular region"/>
    <property type="evidence" value="ECO:0007669"/>
    <property type="project" value="UniProtKB-SubCell"/>
</dbReference>
<dbReference type="Proteomes" id="UP000736335">
    <property type="component" value="Unassembled WGS sequence"/>
</dbReference>
<reference evidence="20" key="2">
    <citation type="submission" date="2020-11" db="EMBL/GenBank/DDBJ databases">
        <authorList>
            <consortium name="DOE Joint Genome Institute"/>
            <person name="Kuo A."/>
            <person name="Miyauchi S."/>
            <person name="Kiss E."/>
            <person name="Drula E."/>
            <person name="Kohler A."/>
            <person name="Sanchez-Garcia M."/>
            <person name="Andreopoulos B."/>
            <person name="Barry K.W."/>
            <person name="Bonito G."/>
            <person name="Buee M."/>
            <person name="Carver A."/>
            <person name="Chen C."/>
            <person name="Cichocki N."/>
            <person name="Clum A."/>
            <person name="Culley D."/>
            <person name="Crous P.W."/>
            <person name="Fauchery L."/>
            <person name="Girlanda M."/>
            <person name="Hayes R."/>
            <person name="Keri Z."/>
            <person name="Labutti K."/>
            <person name="Lipzen A."/>
            <person name="Lombard V."/>
            <person name="Magnuson J."/>
            <person name="Maillard F."/>
            <person name="Morin E."/>
            <person name="Murat C."/>
            <person name="Nolan M."/>
            <person name="Ohm R."/>
            <person name="Pangilinan J."/>
            <person name="Pereira M."/>
            <person name="Perotto S."/>
            <person name="Peter M."/>
            <person name="Riley R."/>
            <person name="Sitrit Y."/>
            <person name="Stielow B."/>
            <person name="Szollosi G."/>
            <person name="Zifcakova L."/>
            <person name="Stursova M."/>
            <person name="Spatafora J.W."/>
            <person name="Tedersoo L."/>
            <person name="Vaario L.-M."/>
            <person name="Yamada A."/>
            <person name="Yan M."/>
            <person name="Wang P."/>
            <person name="Xu J."/>
            <person name="Bruns T."/>
            <person name="Baldrian P."/>
            <person name="Vilgalys R."/>
            <person name="Henrissat B."/>
            <person name="Grigoriev I.V."/>
            <person name="Hibbett D."/>
            <person name="Nagy L.G."/>
            <person name="Martin F.M."/>
        </authorList>
    </citation>
    <scope>NUCLEOTIDE SEQUENCE</scope>
    <source>
        <strain evidence="20">UH-Tt-Lm1</strain>
    </source>
</reference>
<dbReference type="Pfam" id="PF21365">
    <property type="entry name" value="Glyco_hydro_31_3rd"/>
    <property type="match status" value="1"/>
</dbReference>
<dbReference type="Pfam" id="PF01055">
    <property type="entry name" value="Glyco_hydro_31_2nd"/>
    <property type="match status" value="1"/>
</dbReference>
<evidence type="ECO:0000256" key="12">
    <source>
        <dbReference type="ARBA" id="ARBA00023326"/>
    </source>
</evidence>
<comment type="subcellular location">
    <subcellularLocation>
        <location evidence="2">Secreted</location>
    </subcellularLocation>
</comment>
<keyword evidence="12" id="KW-0624">Polysaccharide degradation</keyword>